<gene>
    <name evidence="2" type="ORF">H5410_022372</name>
</gene>
<dbReference type="InterPro" id="IPR011989">
    <property type="entry name" value="ARM-like"/>
</dbReference>
<name>A0A9J5ZDS8_SOLCO</name>
<dbReference type="PANTHER" id="PTHR23315">
    <property type="entry name" value="U BOX DOMAIN-CONTAINING"/>
    <property type="match status" value="1"/>
</dbReference>
<dbReference type="SUPFAM" id="SSF48371">
    <property type="entry name" value="ARM repeat"/>
    <property type="match status" value="1"/>
</dbReference>
<dbReference type="InterPro" id="IPR016024">
    <property type="entry name" value="ARM-type_fold"/>
</dbReference>
<reference evidence="2 3" key="1">
    <citation type="submission" date="2020-09" db="EMBL/GenBank/DDBJ databases">
        <title>De no assembly of potato wild relative species, Solanum commersonii.</title>
        <authorList>
            <person name="Cho K."/>
        </authorList>
    </citation>
    <scope>NUCLEOTIDE SEQUENCE [LARGE SCALE GENOMIC DNA]</scope>
    <source>
        <strain evidence="2">LZ3.2</strain>
        <tissue evidence="2">Leaf</tissue>
    </source>
</reference>
<protein>
    <submittedName>
        <fullName evidence="2">Uncharacterized protein</fullName>
    </submittedName>
</protein>
<organism evidence="2 3">
    <name type="scientific">Solanum commersonii</name>
    <name type="common">Commerson's wild potato</name>
    <name type="synonym">Commerson's nightshade</name>
    <dbReference type="NCBI Taxonomy" id="4109"/>
    <lineage>
        <taxon>Eukaryota</taxon>
        <taxon>Viridiplantae</taxon>
        <taxon>Streptophyta</taxon>
        <taxon>Embryophyta</taxon>
        <taxon>Tracheophyta</taxon>
        <taxon>Spermatophyta</taxon>
        <taxon>Magnoliopsida</taxon>
        <taxon>eudicotyledons</taxon>
        <taxon>Gunneridae</taxon>
        <taxon>Pentapetalae</taxon>
        <taxon>asterids</taxon>
        <taxon>lamiids</taxon>
        <taxon>Solanales</taxon>
        <taxon>Solanaceae</taxon>
        <taxon>Solanoideae</taxon>
        <taxon>Solaneae</taxon>
        <taxon>Solanum</taxon>
    </lineage>
</organism>
<keyword evidence="3" id="KW-1185">Reference proteome</keyword>
<evidence type="ECO:0000256" key="1">
    <source>
        <dbReference type="ARBA" id="ARBA00022786"/>
    </source>
</evidence>
<dbReference type="AlphaFoldDB" id="A0A9J5ZDS8"/>
<proteinExistence type="predicted"/>
<sequence length="134" mass="14078">MFCNMVIQEGVVLPLVALSQSGTPKEPDKRISIKSSKERTAHSGEINFAATLFSLSAIEDCKIKIGRAGAGAVMFLVELMDPAAGMVDKAVIELGSARGKVNAAATLFQLCTNSSKFCKMVLHEGAVPPLVALA</sequence>
<dbReference type="Gene3D" id="1.25.10.10">
    <property type="entry name" value="Leucine-rich Repeat Variant"/>
    <property type="match status" value="1"/>
</dbReference>
<evidence type="ECO:0000313" key="2">
    <source>
        <dbReference type="EMBL" id="KAG5611091.1"/>
    </source>
</evidence>
<dbReference type="PANTHER" id="PTHR23315:SF7">
    <property type="entry name" value="U-BOX DOMAIN-CONTAINING PROTEIN 4"/>
    <property type="match status" value="1"/>
</dbReference>
<evidence type="ECO:0000313" key="3">
    <source>
        <dbReference type="Proteomes" id="UP000824120"/>
    </source>
</evidence>
<dbReference type="EMBL" id="JACXVP010000004">
    <property type="protein sequence ID" value="KAG5611091.1"/>
    <property type="molecule type" value="Genomic_DNA"/>
</dbReference>
<keyword evidence="1" id="KW-0833">Ubl conjugation pathway</keyword>
<accession>A0A9J5ZDS8</accession>
<comment type="caution">
    <text evidence="2">The sequence shown here is derived from an EMBL/GenBank/DDBJ whole genome shotgun (WGS) entry which is preliminary data.</text>
</comment>
<dbReference type="OrthoDB" id="7537227at2759"/>
<dbReference type="Proteomes" id="UP000824120">
    <property type="component" value="Chromosome 4"/>
</dbReference>